<accession>A0A7R9Y818</accession>
<evidence type="ECO:0000313" key="6">
    <source>
        <dbReference type="EMBL" id="CAD8249622.1"/>
    </source>
</evidence>
<dbReference type="InterPro" id="IPR019002">
    <property type="entry name" value="Ribosome_biogenesis_Nop16"/>
</dbReference>
<dbReference type="GO" id="GO:0005730">
    <property type="term" value="C:nucleolus"/>
    <property type="evidence" value="ECO:0007669"/>
    <property type="project" value="UniProtKB-SubCell"/>
</dbReference>
<evidence type="ECO:0000256" key="1">
    <source>
        <dbReference type="ARBA" id="ARBA00004604"/>
    </source>
</evidence>
<comment type="similarity">
    <text evidence="2">Belongs to the NOP16 family.</text>
</comment>
<protein>
    <recommendedName>
        <fullName evidence="3">Nucleolar protein 16</fullName>
    </recommendedName>
</protein>
<keyword evidence="4" id="KW-0539">Nucleus</keyword>
<evidence type="ECO:0000256" key="3">
    <source>
        <dbReference type="ARBA" id="ARBA00015522"/>
    </source>
</evidence>
<dbReference type="AlphaFoldDB" id="A0A7R9Y818"/>
<dbReference type="EMBL" id="HBDZ01014671">
    <property type="protein sequence ID" value="CAD8249622.1"/>
    <property type="molecule type" value="Transcribed_RNA"/>
</dbReference>
<organism evidence="6">
    <name type="scientific">Prasinoderma coloniale</name>
    <dbReference type="NCBI Taxonomy" id="156133"/>
    <lineage>
        <taxon>Eukaryota</taxon>
        <taxon>Viridiplantae</taxon>
        <taxon>Prasinodermophyta</taxon>
        <taxon>Prasinodermophyceae</taxon>
        <taxon>Prasinodermales</taxon>
        <taxon>Prasinodermaceae</taxon>
        <taxon>Prasinoderma</taxon>
    </lineage>
</organism>
<dbReference type="PANTHER" id="PTHR13243">
    <property type="entry name" value="HSPC111 PROTEIN-RELATED"/>
    <property type="match status" value="1"/>
</dbReference>
<name>A0A7R9Y818_9VIRI</name>
<evidence type="ECO:0000256" key="4">
    <source>
        <dbReference type="ARBA" id="ARBA00023242"/>
    </source>
</evidence>
<dbReference type="GO" id="GO:0042273">
    <property type="term" value="P:ribosomal large subunit biogenesis"/>
    <property type="evidence" value="ECO:0007669"/>
    <property type="project" value="TreeGrafter"/>
</dbReference>
<feature type="region of interest" description="Disordered" evidence="5">
    <location>
        <begin position="180"/>
        <end position="200"/>
    </location>
</feature>
<comment type="subcellular location">
    <subcellularLocation>
        <location evidence="1">Nucleus</location>
        <location evidence="1">Nucleolus</location>
    </subcellularLocation>
</comment>
<evidence type="ECO:0000256" key="2">
    <source>
        <dbReference type="ARBA" id="ARBA00008479"/>
    </source>
</evidence>
<feature type="compositionally biased region" description="Polar residues" evidence="5">
    <location>
        <begin position="189"/>
        <end position="200"/>
    </location>
</feature>
<reference evidence="6" key="1">
    <citation type="submission" date="2021-01" db="EMBL/GenBank/DDBJ databases">
        <authorList>
            <person name="Corre E."/>
            <person name="Pelletier E."/>
            <person name="Niang G."/>
            <person name="Scheremetjew M."/>
            <person name="Finn R."/>
            <person name="Kale V."/>
            <person name="Holt S."/>
            <person name="Cochrane G."/>
            <person name="Meng A."/>
            <person name="Brown T."/>
            <person name="Cohen L."/>
        </authorList>
    </citation>
    <scope>NUCLEOTIDE SEQUENCE</scope>
    <source>
        <strain evidence="6">CCMP1413</strain>
    </source>
</reference>
<evidence type="ECO:0000256" key="5">
    <source>
        <dbReference type="SAM" id="MobiDB-lite"/>
    </source>
</evidence>
<sequence length="200" mass="21764">MGGSIRRHRRNRTSKVRVGIKKNPHKEKVVAIGDHVAEFDNKKRTLIENYAGARLATTVNGPAGVPKGAHGRAPPVAAPEHDGAELELEPDHVFGPDADAVTKREMAKVLNKNAGAEGEGRHVAPLTSRQKRVVAALVEAHGDDYAAMARDLRRNPLQHTPAKLRGLCLSYAATKHQTIGLGGARPTRAQRTTFHPQRRF</sequence>
<dbReference type="PANTHER" id="PTHR13243:SF1">
    <property type="entry name" value="NUCLEOLAR PROTEIN 16"/>
    <property type="match status" value="1"/>
</dbReference>
<dbReference type="Pfam" id="PF09420">
    <property type="entry name" value="Nop16"/>
    <property type="match status" value="1"/>
</dbReference>
<gene>
    <name evidence="6" type="ORF">PCOL08062_LOCUS11265</name>
</gene>
<proteinExistence type="inferred from homology"/>